<protein>
    <submittedName>
        <fullName evidence="7">GMC family oxidoreductase</fullName>
    </submittedName>
</protein>
<reference evidence="7 8" key="1">
    <citation type="journal article" date="2019" name="Nat. Microbiol.">
        <title>Mediterranean grassland soil C-N compound turnover is dependent on rainfall and depth, and is mediated by genomically divergent microorganisms.</title>
        <authorList>
            <person name="Diamond S."/>
            <person name="Andeer P.F."/>
            <person name="Li Z."/>
            <person name="Crits-Christoph A."/>
            <person name="Burstein D."/>
            <person name="Anantharaman K."/>
            <person name="Lane K.R."/>
            <person name="Thomas B.C."/>
            <person name="Pan C."/>
            <person name="Northen T.R."/>
            <person name="Banfield J.F."/>
        </authorList>
    </citation>
    <scope>NUCLEOTIDE SEQUENCE [LARGE SCALE GENOMIC DNA]</scope>
    <source>
        <strain evidence="7">NP_3</strain>
    </source>
</reference>
<dbReference type="InterPro" id="IPR036188">
    <property type="entry name" value="FAD/NAD-bd_sf"/>
</dbReference>
<dbReference type="PANTHER" id="PTHR46056:SF12">
    <property type="entry name" value="LONG-CHAIN-ALCOHOL OXIDASE"/>
    <property type="match status" value="1"/>
</dbReference>
<dbReference type="Pfam" id="PF13450">
    <property type="entry name" value="NAD_binding_8"/>
    <property type="match status" value="1"/>
</dbReference>
<dbReference type="GO" id="GO:0050660">
    <property type="term" value="F:flavin adenine dinucleotide binding"/>
    <property type="evidence" value="ECO:0007669"/>
    <property type="project" value="InterPro"/>
</dbReference>
<evidence type="ECO:0000313" key="7">
    <source>
        <dbReference type="EMBL" id="TMI89632.1"/>
    </source>
</evidence>
<evidence type="ECO:0000259" key="6">
    <source>
        <dbReference type="Pfam" id="PF05199"/>
    </source>
</evidence>
<accession>A0A537K2D0</accession>
<dbReference type="GO" id="GO:0016614">
    <property type="term" value="F:oxidoreductase activity, acting on CH-OH group of donors"/>
    <property type="evidence" value="ECO:0007669"/>
    <property type="project" value="InterPro"/>
</dbReference>
<dbReference type="Pfam" id="PF05199">
    <property type="entry name" value="GMC_oxred_C"/>
    <property type="match status" value="1"/>
</dbReference>
<keyword evidence="4" id="KW-0560">Oxidoreductase</keyword>
<dbReference type="PRINTS" id="PR00411">
    <property type="entry name" value="PNDRDTASEI"/>
</dbReference>
<feature type="domain" description="Glucose-methanol-choline oxidoreductase N-terminal" evidence="5">
    <location>
        <begin position="81"/>
        <end position="305"/>
    </location>
</feature>
<name>A0A537K2D0_9BACT</name>
<keyword evidence="2" id="KW-0285">Flavoprotein</keyword>
<evidence type="ECO:0000256" key="3">
    <source>
        <dbReference type="ARBA" id="ARBA00022827"/>
    </source>
</evidence>
<comment type="similarity">
    <text evidence="1">Belongs to the GMC oxidoreductase family.</text>
</comment>
<organism evidence="7 8">
    <name type="scientific">Candidatus Segetimicrobium genomatis</name>
    <dbReference type="NCBI Taxonomy" id="2569760"/>
    <lineage>
        <taxon>Bacteria</taxon>
        <taxon>Bacillati</taxon>
        <taxon>Candidatus Sysuimicrobiota</taxon>
        <taxon>Candidatus Sysuimicrobiia</taxon>
        <taxon>Candidatus Sysuimicrobiales</taxon>
        <taxon>Candidatus Segetimicrobiaceae</taxon>
        <taxon>Candidatus Segetimicrobium</taxon>
    </lineage>
</organism>
<dbReference type="Pfam" id="PF00732">
    <property type="entry name" value="GMC_oxred_N"/>
    <property type="match status" value="1"/>
</dbReference>
<evidence type="ECO:0000256" key="4">
    <source>
        <dbReference type="ARBA" id="ARBA00023002"/>
    </source>
</evidence>
<feature type="domain" description="Glucose-methanol-choline oxidoreductase C-terminal" evidence="6">
    <location>
        <begin position="452"/>
        <end position="507"/>
    </location>
</feature>
<evidence type="ECO:0000259" key="5">
    <source>
        <dbReference type="Pfam" id="PF00732"/>
    </source>
</evidence>
<dbReference type="SUPFAM" id="SSF51905">
    <property type="entry name" value="FAD/NAD(P)-binding domain"/>
    <property type="match status" value="1"/>
</dbReference>
<evidence type="ECO:0000256" key="2">
    <source>
        <dbReference type="ARBA" id="ARBA00022630"/>
    </source>
</evidence>
<proteinExistence type="inferred from homology"/>
<comment type="caution">
    <text evidence="7">The sequence shown here is derived from an EMBL/GenBank/DDBJ whole genome shotgun (WGS) entry which is preliminary data.</text>
</comment>
<dbReference type="EMBL" id="VBAK01000120">
    <property type="protein sequence ID" value="TMI89632.1"/>
    <property type="molecule type" value="Genomic_DNA"/>
</dbReference>
<dbReference type="Gene3D" id="3.50.50.60">
    <property type="entry name" value="FAD/NAD(P)-binding domain"/>
    <property type="match status" value="2"/>
</dbReference>
<sequence>MPAGDRYDVAIIGTGAGGATLAYRLAPSGKRILLLERGGWLPREKANWDPHAVFVEERYHTTERWYDKEGRPFRPGTNYYVGGNTKVYGAVLLRMRERDFGEVRHHDGLSPAWPRSYQDFAPYYLEAERLYGVHGARGSDPTEPPCDAPYAFPPVAHEPRMREIYDDLERQGLHPFPLPVGVRLDEANRHLSPCIKCETFDGFPCLVDGKHDAATTCILPALRHPNVTLLTQALVTRLDTDATGRRVSTIHVTRNGAEERYSADVVVVACGAVNSAALLLRSASDRHPNGLANSSGQVGRHYMCHNNSAILAVSRTPNPSRFTKTIGLNDFYWGADDFDYPMGHIQTLGKSLPAQLEGDAPSIRIPGVGLTLDFIAGHAVDFWITTEDLPDPDNRVEIRPDGQIMLSYTPNNGEAHRRLLQRLRHALEDCAGGVTHFIPQSVYLSKQIPLAGVAHQSGTCRFGADPRSSVLDPLCKAHDLDNLYVVDASFFPSSSSVNPSLTIIANALRIGDHLRERLGPASAQRAAAE</sequence>
<dbReference type="PANTHER" id="PTHR46056">
    <property type="entry name" value="LONG-CHAIN-ALCOHOL OXIDASE"/>
    <property type="match status" value="1"/>
</dbReference>
<evidence type="ECO:0000256" key="1">
    <source>
        <dbReference type="ARBA" id="ARBA00010790"/>
    </source>
</evidence>
<keyword evidence="3" id="KW-0274">FAD</keyword>
<dbReference type="Proteomes" id="UP000318509">
    <property type="component" value="Unassembled WGS sequence"/>
</dbReference>
<dbReference type="AlphaFoldDB" id="A0A537K2D0"/>
<dbReference type="InterPro" id="IPR000172">
    <property type="entry name" value="GMC_OxRdtase_N"/>
</dbReference>
<dbReference type="InterPro" id="IPR007867">
    <property type="entry name" value="GMC_OxRtase_C"/>
</dbReference>
<evidence type="ECO:0000313" key="8">
    <source>
        <dbReference type="Proteomes" id="UP000318509"/>
    </source>
</evidence>
<gene>
    <name evidence="7" type="ORF">E6H00_09200</name>
</gene>